<evidence type="ECO:0000313" key="1">
    <source>
        <dbReference type="EMBL" id="TWU67613.1"/>
    </source>
</evidence>
<gene>
    <name evidence="1" type="ORF">V7x_31880</name>
</gene>
<accession>A0A5C6G335</accession>
<evidence type="ECO:0000313" key="2">
    <source>
        <dbReference type="Proteomes" id="UP000316476"/>
    </source>
</evidence>
<name>A0A5C6G335_9PLAN</name>
<protein>
    <submittedName>
        <fullName evidence="1">Uncharacterized protein</fullName>
    </submittedName>
</protein>
<comment type="caution">
    <text evidence="1">The sequence shown here is derived from an EMBL/GenBank/DDBJ whole genome shotgun (WGS) entry which is preliminary data.</text>
</comment>
<dbReference type="OrthoDB" id="266492at2"/>
<proteinExistence type="predicted"/>
<reference evidence="1 2" key="1">
    <citation type="submission" date="2019-02" db="EMBL/GenBank/DDBJ databases">
        <title>Deep-cultivation of Planctomycetes and their phenomic and genomic characterization uncovers novel biology.</title>
        <authorList>
            <person name="Wiegand S."/>
            <person name="Jogler M."/>
            <person name="Boedeker C."/>
            <person name="Pinto D."/>
            <person name="Vollmers J."/>
            <person name="Rivas-Marin E."/>
            <person name="Kohn T."/>
            <person name="Peeters S.H."/>
            <person name="Heuer A."/>
            <person name="Rast P."/>
            <person name="Oberbeckmann S."/>
            <person name="Bunk B."/>
            <person name="Jeske O."/>
            <person name="Meyerdierks A."/>
            <person name="Storesund J.E."/>
            <person name="Kallscheuer N."/>
            <person name="Luecker S."/>
            <person name="Lage O.M."/>
            <person name="Pohl T."/>
            <person name="Merkel B.J."/>
            <person name="Hornburger P."/>
            <person name="Mueller R.-W."/>
            <person name="Bruemmer F."/>
            <person name="Labrenz M."/>
            <person name="Spormann A.M."/>
            <person name="Op Den Camp H."/>
            <person name="Overmann J."/>
            <person name="Amann R."/>
            <person name="Jetten M.S.M."/>
            <person name="Mascher T."/>
            <person name="Medema M.H."/>
            <person name="Devos D.P."/>
            <person name="Kaster A.-K."/>
            <person name="Ovreas L."/>
            <person name="Rohde M."/>
            <person name="Galperin M.Y."/>
            <person name="Jogler C."/>
        </authorList>
    </citation>
    <scope>NUCLEOTIDE SEQUENCE [LARGE SCALE GENOMIC DNA]</scope>
    <source>
        <strain evidence="1 2">V7</strain>
    </source>
</reference>
<dbReference type="EMBL" id="SJPZ01000001">
    <property type="protein sequence ID" value="TWU67613.1"/>
    <property type="molecule type" value="Genomic_DNA"/>
</dbReference>
<sequence length="214" mass="24402">MTQRTIYRWLCMTLIMAVGAIPTDRCVGEESERSIFFIEEDWELVLNEPAPEINSPQVSFFVFPNSEDENSYFQLQMNYAAEESYSSGGFRVTAVRQSNPVDDERSDDRQLWTIHGDRIRWTTVMASMDNKYLFAIKNGQSEDWGEFGGPDYLVEMIHEGSLGLSRYTPVKSLENVDIGFGANRVGSITLKNVRVVYNDGHVRTVSVNQSVEMN</sequence>
<dbReference type="AlphaFoldDB" id="A0A5C6G335"/>
<dbReference type="RefSeq" id="WP_146413985.1">
    <property type="nucleotide sequence ID" value="NZ_SJPZ01000001.1"/>
</dbReference>
<dbReference type="Proteomes" id="UP000316476">
    <property type="component" value="Unassembled WGS sequence"/>
</dbReference>
<organism evidence="1 2">
    <name type="scientific">Crateriforma conspicua</name>
    <dbReference type="NCBI Taxonomy" id="2527996"/>
    <lineage>
        <taxon>Bacteria</taxon>
        <taxon>Pseudomonadati</taxon>
        <taxon>Planctomycetota</taxon>
        <taxon>Planctomycetia</taxon>
        <taxon>Planctomycetales</taxon>
        <taxon>Planctomycetaceae</taxon>
        <taxon>Crateriforma</taxon>
    </lineage>
</organism>